<feature type="compositionally biased region" description="Low complexity" evidence="1">
    <location>
        <begin position="128"/>
        <end position="143"/>
    </location>
</feature>
<feature type="compositionally biased region" description="Polar residues" evidence="1">
    <location>
        <begin position="289"/>
        <end position="300"/>
    </location>
</feature>
<organism evidence="2 3">
    <name type="scientific">Eumeta variegata</name>
    <name type="common">Bagworm moth</name>
    <name type="synonym">Eumeta japonica</name>
    <dbReference type="NCBI Taxonomy" id="151549"/>
    <lineage>
        <taxon>Eukaryota</taxon>
        <taxon>Metazoa</taxon>
        <taxon>Ecdysozoa</taxon>
        <taxon>Arthropoda</taxon>
        <taxon>Hexapoda</taxon>
        <taxon>Insecta</taxon>
        <taxon>Pterygota</taxon>
        <taxon>Neoptera</taxon>
        <taxon>Endopterygota</taxon>
        <taxon>Lepidoptera</taxon>
        <taxon>Glossata</taxon>
        <taxon>Ditrysia</taxon>
        <taxon>Tineoidea</taxon>
        <taxon>Psychidae</taxon>
        <taxon>Oiketicinae</taxon>
        <taxon>Eumeta</taxon>
    </lineage>
</organism>
<feature type="compositionally biased region" description="Basic residues" evidence="1">
    <location>
        <begin position="105"/>
        <end position="114"/>
    </location>
</feature>
<feature type="region of interest" description="Disordered" evidence="1">
    <location>
        <begin position="98"/>
        <end position="180"/>
    </location>
</feature>
<feature type="compositionally biased region" description="Polar residues" evidence="1">
    <location>
        <begin position="144"/>
        <end position="166"/>
    </location>
</feature>
<feature type="compositionally biased region" description="Basic and acidic residues" evidence="1">
    <location>
        <begin position="115"/>
        <end position="124"/>
    </location>
</feature>
<sequence length="325" mass="35697">MLPIVELDHDNSHRFGKVQTKGARRAIGEVHSDELHQFCRGGRAERCVRVENLRTSFTAPHRDPASLASLFYPSGLTRASDPARHPVVASRHRCCERSATAGHSRGYRNGRNRHNLKERGHLDLLRGSSTAASPASPTLTSATVRPSGTTSDSESSDPSVTLTSPRSGAGKRQKLRNETRKSCTGLRRVYVQNNLYQKPKRQYCGSISFRQNSVDLRLSPPAAENNISDEAASPPPTPHSAAETTTYEPTKSASVHESRSTPTPSKRNEIRVVLRGPEGNTHRRGQGRPPSQNLPVQSVPHTEPFPRAPRLSSGLRHSRGQRQGD</sequence>
<evidence type="ECO:0000313" key="3">
    <source>
        <dbReference type="Proteomes" id="UP000299102"/>
    </source>
</evidence>
<feature type="compositionally biased region" description="Basic residues" evidence="1">
    <location>
        <begin position="316"/>
        <end position="325"/>
    </location>
</feature>
<evidence type="ECO:0000313" key="2">
    <source>
        <dbReference type="EMBL" id="GBP10323.1"/>
    </source>
</evidence>
<proteinExistence type="predicted"/>
<comment type="caution">
    <text evidence="2">The sequence shown here is derived from an EMBL/GenBank/DDBJ whole genome shotgun (WGS) entry which is preliminary data.</text>
</comment>
<evidence type="ECO:0000256" key="1">
    <source>
        <dbReference type="SAM" id="MobiDB-lite"/>
    </source>
</evidence>
<dbReference type="Proteomes" id="UP000299102">
    <property type="component" value="Unassembled WGS sequence"/>
</dbReference>
<protein>
    <submittedName>
        <fullName evidence="2">Uncharacterized protein</fullName>
    </submittedName>
</protein>
<dbReference type="EMBL" id="BGZK01004683">
    <property type="protein sequence ID" value="GBP10323.1"/>
    <property type="molecule type" value="Genomic_DNA"/>
</dbReference>
<keyword evidence="3" id="KW-1185">Reference proteome</keyword>
<reference evidence="2 3" key="1">
    <citation type="journal article" date="2019" name="Commun. Biol.">
        <title>The bagworm genome reveals a unique fibroin gene that provides high tensile strength.</title>
        <authorList>
            <person name="Kono N."/>
            <person name="Nakamura H."/>
            <person name="Ohtoshi R."/>
            <person name="Tomita M."/>
            <person name="Numata K."/>
            <person name="Arakawa K."/>
        </authorList>
    </citation>
    <scope>NUCLEOTIDE SEQUENCE [LARGE SCALE GENOMIC DNA]</scope>
</reference>
<feature type="region of interest" description="Disordered" evidence="1">
    <location>
        <begin position="220"/>
        <end position="325"/>
    </location>
</feature>
<dbReference type="AlphaFoldDB" id="A0A4C1T750"/>
<accession>A0A4C1T750</accession>
<name>A0A4C1T750_EUMVA</name>
<gene>
    <name evidence="2" type="ORF">EVAR_5391_1</name>
</gene>